<keyword evidence="2 3" id="KW-0732">Signal</keyword>
<dbReference type="CDD" id="cd06334">
    <property type="entry name" value="PBP1_ABC_ligand_binding-like"/>
    <property type="match status" value="1"/>
</dbReference>
<comment type="similarity">
    <text evidence="1">Belongs to the leucine-binding protein family.</text>
</comment>
<protein>
    <submittedName>
        <fullName evidence="5">Amino acid/amide ABC transporter substrate-binding protein (HAAT family)</fullName>
    </submittedName>
</protein>
<dbReference type="Proteomes" id="UP000276634">
    <property type="component" value="Unassembled WGS sequence"/>
</dbReference>
<dbReference type="RefSeq" id="WP_123400843.1">
    <property type="nucleotide sequence ID" value="NZ_RJVI01000001.1"/>
</dbReference>
<keyword evidence="6" id="KW-1185">Reference proteome</keyword>
<accession>A0A3N1YCU5</accession>
<organism evidence="5 6">
    <name type="scientific">Inmirania thermothiophila</name>
    <dbReference type="NCBI Taxonomy" id="1750597"/>
    <lineage>
        <taxon>Bacteria</taxon>
        <taxon>Pseudomonadati</taxon>
        <taxon>Pseudomonadota</taxon>
        <taxon>Gammaproteobacteria</taxon>
        <taxon>Chromatiales</taxon>
        <taxon>Ectothiorhodospiraceae</taxon>
        <taxon>Inmirania</taxon>
    </lineage>
</organism>
<evidence type="ECO:0000313" key="5">
    <source>
        <dbReference type="EMBL" id="ROR35217.1"/>
    </source>
</evidence>
<evidence type="ECO:0000256" key="2">
    <source>
        <dbReference type="ARBA" id="ARBA00022729"/>
    </source>
</evidence>
<dbReference type="EMBL" id="RJVI01000001">
    <property type="protein sequence ID" value="ROR35217.1"/>
    <property type="molecule type" value="Genomic_DNA"/>
</dbReference>
<sequence length="435" mass="48519">MKLKTLLGGALAAAVLTGTASAELVIPTLDYRTGPYAPNGIPFANGYSDYFTLLNERDGGIEGVKIRLEPCETAYNTQKGVECYEKTKNVGSGALVYQPLSTGITYQLIPKVTEDRIPMHTMGYGRTSAANGRIFEWVFNFPLTYWDGATIAIQYIADQEGGFDRLRGKKIALVYHNSAYGKEPIRTLEVMAEKFGYKLLLLPVDHPGQEQKATWLQIRRERPDWVLMWGWGVMNQVAIKEAASIRYPMDRFIGVWWSGSENDVLPSGMAANGYKSLAFHAAGADFPLHKDILKYVYDRGKAVDPGFRDRVGEVLYNRGLIAAVWAAEAIRTAMRIHGTKNVTAAMVRDGFENLEVSEQRLAELGLPGFTFGIKISCANHRGAGKAAVQQWDARAKKWKIVSKYYSPLEDVVWPLIEEDSMNYAKEHGITPRDCK</sequence>
<proteinExistence type="inferred from homology"/>
<feature type="signal peptide" evidence="3">
    <location>
        <begin position="1"/>
        <end position="22"/>
    </location>
</feature>
<dbReference type="AlphaFoldDB" id="A0A3N1YCU5"/>
<dbReference type="InterPro" id="IPR028081">
    <property type="entry name" value="Leu-bd"/>
</dbReference>
<evidence type="ECO:0000313" key="6">
    <source>
        <dbReference type="Proteomes" id="UP000276634"/>
    </source>
</evidence>
<evidence type="ECO:0000256" key="3">
    <source>
        <dbReference type="SAM" id="SignalP"/>
    </source>
</evidence>
<reference evidence="5 6" key="1">
    <citation type="submission" date="2018-11" db="EMBL/GenBank/DDBJ databases">
        <title>Genomic Encyclopedia of Type Strains, Phase IV (KMG-IV): sequencing the most valuable type-strain genomes for metagenomic binning, comparative biology and taxonomic classification.</title>
        <authorList>
            <person name="Goeker M."/>
        </authorList>
    </citation>
    <scope>NUCLEOTIDE SEQUENCE [LARGE SCALE GENOMIC DNA]</scope>
    <source>
        <strain evidence="5 6">DSM 100275</strain>
    </source>
</reference>
<evidence type="ECO:0000256" key="1">
    <source>
        <dbReference type="ARBA" id="ARBA00010062"/>
    </source>
</evidence>
<dbReference type="PANTHER" id="PTHR47235:SF1">
    <property type="entry name" value="BLR6548 PROTEIN"/>
    <property type="match status" value="1"/>
</dbReference>
<comment type="caution">
    <text evidence="5">The sequence shown here is derived from an EMBL/GenBank/DDBJ whole genome shotgun (WGS) entry which is preliminary data.</text>
</comment>
<feature type="domain" description="Leucine-binding protein" evidence="4">
    <location>
        <begin position="26"/>
        <end position="393"/>
    </location>
</feature>
<dbReference type="PANTHER" id="PTHR47235">
    <property type="entry name" value="BLR6548 PROTEIN"/>
    <property type="match status" value="1"/>
</dbReference>
<dbReference type="OrthoDB" id="5297022at2"/>
<dbReference type="Pfam" id="PF13458">
    <property type="entry name" value="Peripla_BP_6"/>
    <property type="match status" value="1"/>
</dbReference>
<dbReference type="Gene3D" id="3.40.50.2300">
    <property type="match status" value="2"/>
</dbReference>
<name>A0A3N1YCU5_9GAMM</name>
<dbReference type="SUPFAM" id="SSF53822">
    <property type="entry name" value="Periplasmic binding protein-like I"/>
    <property type="match status" value="1"/>
</dbReference>
<dbReference type="InterPro" id="IPR028082">
    <property type="entry name" value="Peripla_BP_I"/>
</dbReference>
<evidence type="ECO:0000259" key="4">
    <source>
        <dbReference type="Pfam" id="PF13458"/>
    </source>
</evidence>
<gene>
    <name evidence="5" type="ORF">EDC57_1134</name>
</gene>
<feature type="chain" id="PRO_5018336054" evidence="3">
    <location>
        <begin position="23"/>
        <end position="435"/>
    </location>
</feature>